<dbReference type="AlphaFoldDB" id="A0A4C1UPY5"/>
<name>A0A4C1UPY5_EUMVA</name>
<organism evidence="3 4">
    <name type="scientific">Eumeta variegata</name>
    <name type="common">Bagworm moth</name>
    <name type="synonym">Eumeta japonica</name>
    <dbReference type="NCBI Taxonomy" id="151549"/>
    <lineage>
        <taxon>Eukaryota</taxon>
        <taxon>Metazoa</taxon>
        <taxon>Ecdysozoa</taxon>
        <taxon>Arthropoda</taxon>
        <taxon>Hexapoda</taxon>
        <taxon>Insecta</taxon>
        <taxon>Pterygota</taxon>
        <taxon>Neoptera</taxon>
        <taxon>Endopterygota</taxon>
        <taxon>Lepidoptera</taxon>
        <taxon>Glossata</taxon>
        <taxon>Ditrysia</taxon>
        <taxon>Tineoidea</taxon>
        <taxon>Psychidae</taxon>
        <taxon>Oiketicinae</taxon>
        <taxon>Eumeta</taxon>
    </lineage>
</organism>
<proteinExistence type="predicted"/>
<gene>
    <name evidence="3" type="ORF">EVAR_14094_1</name>
</gene>
<dbReference type="Proteomes" id="UP000299102">
    <property type="component" value="Unassembled WGS sequence"/>
</dbReference>
<keyword evidence="2" id="KW-1133">Transmembrane helix</keyword>
<evidence type="ECO:0000313" key="3">
    <source>
        <dbReference type="EMBL" id="GBP27904.1"/>
    </source>
</evidence>
<feature type="region of interest" description="Disordered" evidence="1">
    <location>
        <begin position="1"/>
        <end position="20"/>
    </location>
</feature>
<dbReference type="EMBL" id="BGZK01000200">
    <property type="protein sequence ID" value="GBP27904.1"/>
    <property type="molecule type" value="Genomic_DNA"/>
</dbReference>
<accession>A0A4C1UPY5</accession>
<evidence type="ECO:0000313" key="4">
    <source>
        <dbReference type="Proteomes" id="UP000299102"/>
    </source>
</evidence>
<sequence length="68" mass="7316">MVQGTGPKATDRESETTGTLSFQKTVRGKLKSYSASQKTFQAFFGFVVSALMIVTVGNTRPTTDRGVP</sequence>
<comment type="caution">
    <text evidence="3">The sequence shown here is derived from an EMBL/GenBank/DDBJ whole genome shotgun (WGS) entry which is preliminary data.</text>
</comment>
<evidence type="ECO:0000256" key="2">
    <source>
        <dbReference type="SAM" id="Phobius"/>
    </source>
</evidence>
<keyword evidence="4" id="KW-1185">Reference proteome</keyword>
<protein>
    <submittedName>
        <fullName evidence="3">Uncharacterized protein</fullName>
    </submittedName>
</protein>
<keyword evidence="2" id="KW-0472">Membrane</keyword>
<reference evidence="3 4" key="1">
    <citation type="journal article" date="2019" name="Commun. Biol.">
        <title>The bagworm genome reveals a unique fibroin gene that provides high tensile strength.</title>
        <authorList>
            <person name="Kono N."/>
            <person name="Nakamura H."/>
            <person name="Ohtoshi R."/>
            <person name="Tomita M."/>
            <person name="Numata K."/>
            <person name="Arakawa K."/>
        </authorList>
    </citation>
    <scope>NUCLEOTIDE SEQUENCE [LARGE SCALE GENOMIC DNA]</scope>
</reference>
<keyword evidence="2" id="KW-0812">Transmembrane</keyword>
<evidence type="ECO:0000256" key="1">
    <source>
        <dbReference type="SAM" id="MobiDB-lite"/>
    </source>
</evidence>
<feature type="transmembrane region" description="Helical" evidence="2">
    <location>
        <begin position="39"/>
        <end position="58"/>
    </location>
</feature>